<sequence length="172" mass="18408">MNMNPMSNMPGQQPQQPLQPGGATAEQVAFFNSIFRENCPFKFVVGGVSGFVFGGLFGFVMSSLDFAGPSMTYPNLQELSTREQMRIMMKDMGTRSYSSAKNFAVVGAIFSSSECFIEGYRAKNDLYNGAAAGCFTGGVLAARGGVKATAVGCAGFAAFSSAIDYWFRHNSD</sequence>
<keyword evidence="7 9" id="KW-0496">Mitochondrion</keyword>
<evidence type="ECO:0000313" key="11">
    <source>
        <dbReference type="EMBL" id="KAG0259894.1"/>
    </source>
</evidence>
<feature type="region of interest" description="Disordered" evidence="10">
    <location>
        <begin position="1"/>
        <end position="22"/>
    </location>
</feature>
<dbReference type="GO" id="GO:0042721">
    <property type="term" value="C:TIM22 mitochondrial import inner membrane insertion complex"/>
    <property type="evidence" value="ECO:0007669"/>
    <property type="project" value="UniProtKB-UniRule"/>
</dbReference>
<evidence type="ECO:0000256" key="7">
    <source>
        <dbReference type="ARBA" id="ARBA00023128"/>
    </source>
</evidence>
<dbReference type="GO" id="GO:0008320">
    <property type="term" value="F:protein transmembrane transporter activity"/>
    <property type="evidence" value="ECO:0007669"/>
    <property type="project" value="UniProtKB-UniRule"/>
</dbReference>
<comment type="similarity">
    <text evidence="2 9">Belongs to the Tim17/Tim22/Tim23 family.</text>
</comment>
<keyword evidence="6 9" id="KW-1133">Transmembrane helix</keyword>
<evidence type="ECO:0000256" key="10">
    <source>
        <dbReference type="SAM" id="MobiDB-lite"/>
    </source>
</evidence>
<evidence type="ECO:0000256" key="2">
    <source>
        <dbReference type="ARBA" id="ARBA00008444"/>
    </source>
</evidence>
<keyword evidence="9" id="KW-0653">Protein transport</keyword>
<evidence type="ECO:0000256" key="8">
    <source>
        <dbReference type="ARBA" id="ARBA00023136"/>
    </source>
</evidence>
<keyword evidence="9" id="KW-0813">Transport</keyword>
<feature type="compositionally biased region" description="Low complexity" evidence="10">
    <location>
        <begin position="10"/>
        <end position="22"/>
    </location>
</feature>
<dbReference type="InterPro" id="IPR039175">
    <property type="entry name" value="TIM22"/>
</dbReference>
<dbReference type="OrthoDB" id="75343at2759"/>
<organism evidence="11 12">
    <name type="scientific">Actinomortierella ambigua</name>
    <dbReference type="NCBI Taxonomy" id="1343610"/>
    <lineage>
        <taxon>Eukaryota</taxon>
        <taxon>Fungi</taxon>
        <taxon>Fungi incertae sedis</taxon>
        <taxon>Mucoromycota</taxon>
        <taxon>Mortierellomycotina</taxon>
        <taxon>Mortierellomycetes</taxon>
        <taxon>Mortierellales</taxon>
        <taxon>Mortierellaceae</taxon>
        <taxon>Actinomortierella</taxon>
    </lineage>
</organism>
<evidence type="ECO:0000256" key="6">
    <source>
        <dbReference type="ARBA" id="ARBA00022989"/>
    </source>
</evidence>
<evidence type="ECO:0000256" key="9">
    <source>
        <dbReference type="RuleBase" id="RU367038"/>
    </source>
</evidence>
<keyword evidence="9" id="KW-0811">Translocation</keyword>
<dbReference type="PANTHER" id="PTHR14110:SF0">
    <property type="entry name" value="MITOCHONDRIAL IMPORT INNER MEMBRANE TRANSLOCASE SUBUNIT TIM22"/>
    <property type="match status" value="1"/>
</dbReference>
<keyword evidence="8 9" id="KW-0472">Membrane</keyword>
<comment type="function">
    <text evidence="9">Essential core component of the TIM22 complex, a complex that mediates the import and insertion of multi-pass transmembrane proteins into the mitochondrial inner membrane. In the TIM22 complex, it constitutes the voltage-activated and signal-gated channel. Forms a twin-pore translocase that uses the membrane potential as external driving force in 2 voltage-dependent steps.</text>
</comment>
<feature type="transmembrane region" description="Helical" evidence="9">
    <location>
        <begin position="43"/>
        <end position="64"/>
    </location>
</feature>
<dbReference type="PANTHER" id="PTHR14110">
    <property type="entry name" value="MITOCHONDRIAL IMPORT INNER MEMBRANE TRANSLOCASE SUBUNIT TIM22"/>
    <property type="match status" value="1"/>
</dbReference>
<dbReference type="GO" id="GO:0030943">
    <property type="term" value="F:mitochondrion targeting sequence binding"/>
    <property type="evidence" value="ECO:0007669"/>
    <property type="project" value="TreeGrafter"/>
</dbReference>
<gene>
    <name evidence="11" type="primary">TIM22</name>
    <name evidence="11" type="ORF">DFQ27_003824</name>
</gene>
<dbReference type="AlphaFoldDB" id="A0A9P6Q4R2"/>
<dbReference type="Pfam" id="PF02466">
    <property type="entry name" value="Tim17"/>
    <property type="match status" value="1"/>
</dbReference>
<comment type="subunit">
    <text evidence="9">Component of the TIM22 complex.</text>
</comment>
<evidence type="ECO:0000256" key="5">
    <source>
        <dbReference type="ARBA" id="ARBA00022792"/>
    </source>
</evidence>
<dbReference type="EMBL" id="JAAAJB010000267">
    <property type="protein sequence ID" value="KAG0259894.1"/>
    <property type="molecule type" value="Genomic_DNA"/>
</dbReference>
<comment type="caution">
    <text evidence="11">The sequence shown here is derived from an EMBL/GenBank/DDBJ whole genome shotgun (WGS) entry which is preliminary data.</text>
</comment>
<dbReference type="Proteomes" id="UP000807716">
    <property type="component" value="Unassembled WGS sequence"/>
</dbReference>
<comment type="subcellular location">
    <subcellularLocation>
        <location evidence="1 9">Mitochondrion inner membrane</location>
        <topology evidence="1 9">Multi-pass membrane protein</topology>
    </subcellularLocation>
</comment>
<evidence type="ECO:0000256" key="4">
    <source>
        <dbReference type="ARBA" id="ARBA00022692"/>
    </source>
</evidence>
<protein>
    <recommendedName>
        <fullName evidence="3 9">Mitochondrial import inner membrane translocase subunit TIM22</fullName>
    </recommendedName>
</protein>
<reference evidence="11" key="1">
    <citation type="journal article" date="2020" name="Fungal Divers.">
        <title>Resolving the Mortierellaceae phylogeny through synthesis of multi-gene phylogenetics and phylogenomics.</title>
        <authorList>
            <person name="Vandepol N."/>
            <person name="Liber J."/>
            <person name="Desiro A."/>
            <person name="Na H."/>
            <person name="Kennedy M."/>
            <person name="Barry K."/>
            <person name="Grigoriev I.V."/>
            <person name="Miller A.N."/>
            <person name="O'Donnell K."/>
            <person name="Stajich J.E."/>
            <person name="Bonito G."/>
        </authorList>
    </citation>
    <scope>NUCLEOTIDE SEQUENCE</scope>
    <source>
        <strain evidence="11">BC1065</strain>
    </source>
</reference>
<dbReference type="GO" id="GO:0045039">
    <property type="term" value="P:protein insertion into mitochondrial inner membrane"/>
    <property type="evidence" value="ECO:0007669"/>
    <property type="project" value="UniProtKB-UniRule"/>
</dbReference>
<evidence type="ECO:0000256" key="1">
    <source>
        <dbReference type="ARBA" id="ARBA00004448"/>
    </source>
</evidence>
<keyword evidence="12" id="KW-1185">Reference proteome</keyword>
<accession>A0A9P6Q4R2</accession>
<comment type="caution">
    <text evidence="9">Lacks conserved residue(s) required for the propagation of feature annotation.</text>
</comment>
<keyword evidence="5 9" id="KW-0999">Mitochondrion inner membrane</keyword>
<proteinExistence type="inferred from homology"/>
<name>A0A9P6Q4R2_9FUNG</name>
<evidence type="ECO:0000256" key="3">
    <source>
        <dbReference type="ARBA" id="ARBA00020722"/>
    </source>
</evidence>
<evidence type="ECO:0000313" key="12">
    <source>
        <dbReference type="Proteomes" id="UP000807716"/>
    </source>
</evidence>
<keyword evidence="4 9" id="KW-0812">Transmembrane</keyword>